<name>A0ABU4N8I9_9ACTN</name>
<dbReference type="EMBL" id="JARAWJ010000119">
    <property type="protein sequence ID" value="MDX3044779.1"/>
    <property type="molecule type" value="Genomic_DNA"/>
</dbReference>
<accession>A0ABU4N8I9</accession>
<reference evidence="1 2" key="1">
    <citation type="journal article" date="2023" name="Microb. Genom.">
        <title>Mesoterricola silvestris gen. nov., sp. nov., Mesoterricola sediminis sp. nov., Geothrix oryzae sp. nov., Geothrix edaphica sp. nov., Geothrix rubra sp. nov., and Geothrix limicola sp. nov., six novel members of Acidobacteriota isolated from soils.</title>
        <authorList>
            <person name="Weisberg A.J."/>
            <person name="Pearce E."/>
            <person name="Kramer C.G."/>
            <person name="Chang J.H."/>
            <person name="Clarke C.R."/>
        </authorList>
    </citation>
    <scope>NUCLEOTIDE SEQUENCE [LARGE SCALE GENOMIC DNA]</scope>
    <source>
        <strain evidence="1 2">NE20-4-1</strain>
    </source>
</reference>
<keyword evidence="2" id="KW-1185">Reference proteome</keyword>
<organism evidence="1 2">
    <name type="scientific">Streptomyces caniscabiei</name>
    <dbReference type="NCBI Taxonomy" id="2746961"/>
    <lineage>
        <taxon>Bacteria</taxon>
        <taxon>Bacillati</taxon>
        <taxon>Actinomycetota</taxon>
        <taxon>Actinomycetes</taxon>
        <taxon>Kitasatosporales</taxon>
        <taxon>Streptomycetaceae</taxon>
        <taxon>Streptomyces</taxon>
    </lineage>
</organism>
<evidence type="ECO:0000313" key="1">
    <source>
        <dbReference type="EMBL" id="MDX3044779.1"/>
    </source>
</evidence>
<dbReference type="RefSeq" id="WP_045563614.1">
    <property type="nucleotide sequence ID" value="NZ_JABXWF010000002.1"/>
</dbReference>
<dbReference type="SUPFAM" id="SSF50475">
    <property type="entry name" value="FMN-binding split barrel"/>
    <property type="match status" value="1"/>
</dbReference>
<sequence length="154" mass="16664">MYANDGFRELDRQECLRLLAQAPLGRIVHTRQALPAVLPVNFCLDGEGSVLLRTSAASELARAVDGVVVAFEADEVDTAAHSGWSVVVTGRASIVTDPAERARLAHTGPRSWVAAPRDVLVRIQAELVTGRELVGGRTMYGVDLTDRPPAPRRR</sequence>
<gene>
    <name evidence="1" type="ORF">PV383_47675</name>
</gene>
<dbReference type="InterPro" id="IPR012349">
    <property type="entry name" value="Split_barrel_FMN-bd"/>
</dbReference>
<comment type="caution">
    <text evidence="1">The sequence shown here is derived from an EMBL/GenBank/DDBJ whole genome shotgun (WGS) entry which is preliminary data.</text>
</comment>
<evidence type="ECO:0000313" key="2">
    <source>
        <dbReference type="Proteomes" id="UP001282474"/>
    </source>
</evidence>
<dbReference type="Proteomes" id="UP001282474">
    <property type="component" value="Unassembled WGS sequence"/>
</dbReference>
<dbReference type="Gene3D" id="2.30.110.10">
    <property type="entry name" value="Electron Transport, Fmn-binding Protein, Chain A"/>
    <property type="match status" value="1"/>
</dbReference>
<protein>
    <submittedName>
        <fullName evidence="1">Pyridoxamine 5'-phosphate oxidase family protein</fullName>
    </submittedName>
</protein>
<dbReference type="Pfam" id="PF12900">
    <property type="entry name" value="Pyridox_ox_2"/>
    <property type="match status" value="1"/>
</dbReference>
<proteinExistence type="predicted"/>
<dbReference type="InterPro" id="IPR024747">
    <property type="entry name" value="Pyridox_Oxase-rel"/>
</dbReference>